<comment type="caution">
    <text evidence="1">The sequence shown here is derived from an EMBL/GenBank/DDBJ whole genome shotgun (WGS) entry which is preliminary data.</text>
</comment>
<dbReference type="AlphaFoldDB" id="A0A1F5WF86"/>
<organism evidence="1 2">
    <name type="scientific">Candidatus Giovannonibacteria bacterium RIFCSPHIGHO2_02_43_16</name>
    <dbReference type="NCBI Taxonomy" id="1798331"/>
    <lineage>
        <taxon>Bacteria</taxon>
        <taxon>Candidatus Giovannoniibacteriota</taxon>
    </lineage>
</organism>
<name>A0A1F5WF86_9BACT</name>
<dbReference type="EMBL" id="MFHJ01000006">
    <property type="protein sequence ID" value="OGF74358.1"/>
    <property type="molecule type" value="Genomic_DNA"/>
</dbReference>
<protein>
    <recommendedName>
        <fullName evidence="3">Restriction endonuclease</fullName>
    </recommendedName>
</protein>
<proteinExistence type="predicted"/>
<reference evidence="1 2" key="1">
    <citation type="journal article" date="2016" name="Nat. Commun.">
        <title>Thousands of microbial genomes shed light on interconnected biogeochemical processes in an aquifer system.</title>
        <authorList>
            <person name="Anantharaman K."/>
            <person name="Brown C.T."/>
            <person name="Hug L.A."/>
            <person name="Sharon I."/>
            <person name="Castelle C.J."/>
            <person name="Probst A.J."/>
            <person name="Thomas B.C."/>
            <person name="Singh A."/>
            <person name="Wilkins M.J."/>
            <person name="Karaoz U."/>
            <person name="Brodie E.L."/>
            <person name="Williams K.H."/>
            <person name="Hubbard S.S."/>
            <person name="Banfield J.F."/>
        </authorList>
    </citation>
    <scope>NUCLEOTIDE SEQUENCE [LARGE SCALE GENOMIC DNA]</scope>
</reference>
<evidence type="ECO:0000313" key="2">
    <source>
        <dbReference type="Proteomes" id="UP000178276"/>
    </source>
</evidence>
<gene>
    <name evidence="1" type="ORF">A2W57_02875</name>
</gene>
<evidence type="ECO:0008006" key="3">
    <source>
        <dbReference type="Google" id="ProtNLM"/>
    </source>
</evidence>
<evidence type="ECO:0000313" key="1">
    <source>
        <dbReference type="EMBL" id="OGF74358.1"/>
    </source>
</evidence>
<accession>A0A1F5WF86</accession>
<sequence>MKYNLTRKDFQTAFEFAVKYHLDPTKSGTTRTAGSARSLGDVLDSFLLGKLAEIGVVNILQSLNSRKQCVLDFDLKPIYEVKNEPDIIGVIENNLSRKPNLFTEIKNTGRGDHWLGLTLEQYETIKKSAKDPNKIFIVGVSIGNDDPDKSPKEKDLLGAYLKEITNSKTFDKFADAYKTFIKIEYAISGAELEGNGTVFKKNGLFYNTDLFVDIGKFFKSALEAGKFKDLGVQNGGELKKYSQNKELPPPNIFGAIELDGRIRIFEKANDKSIRRFIYAETDATITNEILGEFKLEKGKHYLYDMKTIGRNPVLARNNIWIAKRSLGYLQERGLIKSAEENLKKIAEDI</sequence>
<dbReference type="Proteomes" id="UP000178276">
    <property type="component" value="Unassembled WGS sequence"/>
</dbReference>